<protein>
    <submittedName>
        <fullName evidence="3">Uncharacterized protein (DUF983 family)</fullName>
    </submittedName>
</protein>
<dbReference type="RefSeq" id="WP_166947723.1">
    <property type="nucleotide sequence ID" value="NZ_JAASQI010000001.1"/>
</dbReference>
<keyword evidence="2" id="KW-1133">Transmembrane helix</keyword>
<organism evidence="3 4">
    <name type="scientific">Pseudochelatococcus lubricantis</name>
    <dbReference type="NCBI Taxonomy" id="1538102"/>
    <lineage>
        <taxon>Bacteria</taxon>
        <taxon>Pseudomonadati</taxon>
        <taxon>Pseudomonadota</taxon>
        <taxon>Alphaproteobacteria</taxon>
        <taxon>Hyphomicrobiales</taxon>
        <taxon>Chelatococcaceae</taxon>
        <taxon>Pseudochelatococcus</taxon>
    </lineage>
</organism>
<dbReference type="Proteomes" id="UP001429580">
    <property type="component" value="Unassembled WGS sequence"/>
</dbReference>
<feature type="compositionally biased region" description="Basic and acidic residues" evidence="1">
    <location>
        <begin position="152"/>
        <end position="161"/>
    </location>
</feature>
<dbReference type="InterPro" id="IPR009325">
    <property type="entry name" value="DUF983"/>
</dbReference>
<keyword evidence="4" id="KW-1185">Reference proteome</keyword>
<evidence type="ECO:0000256" key="1">
    <source>
        <dbReference type="SAM" id="MobiDB-lite"/>
    </source>
</evidence>
<keyword evidence="2" id="KW-0472">Membrane</keyword>
<feature type="transmembrane region" description="Helical" evidence="2">
    <location>
        <begin position="102"/>
        <end position="120"/>
    </location>
</feature>
<evidence type="ECO:0000313" key="3">
    <source>
        <dbReference type="EMBL" id="NIJ56335.1"/>
    </source>
</evidence>
<keyword evidence="2" id="KW-0812">Transmembrane</keyword>
<dbReference type="EMBL" id="JAASQI010000001">
    <property type="protein sequence ID" value="NIJ56335.1"/>
    <property type="molecule type" value="Genomic_DNA"/>
</dbReference>
<name>A0ABX0UXK9_9HYPH</name>
<proteinExistence type="predicted"/>
<feature type="region of interest" description="Disordered" evidence="1">
    <location>
        <begin position="141"/>
        <end position="161"/>
    </location>
</feature>
<gene>
    <name evidence="3" type="ORF">FHS82_000148</name>
</gene>
<accession>A0ABX0UXK9</accession>
<feature type="transmembrane region" description="Helical" evidence="2">
    <location>
        <begin position="70"/>
        <end position="90"/>
    </location>
</feature>
<reference evidence="3 4" key="1">
    <citation type="submission" date="2020-03" db="EMBL/GenBank/DDBJ databases">
        <title>Genomic Encyclopedia of Type Strains, Phase IV (KMG-IV): sequencing the most valuable type-strain genomes for metagenomic binning, comparative biology and taxonomic classification.</title>
        <authorList>
            <person name="Goeker M."/>
        </authorList>
    </citation>
    <scope>NUCLEOTIDE SEQUENCE [LARGE SCALE GENOMIC DNA]</scope>
    <source>
        <strain evidence="3 4">DSM 103870</strain>
    </source>
</reference>
<dbReference type="Pfam" id="PF06170">
    <property type="entry name" value="DUF983"/>
    <property type="match status" value="1"/>
</dbReference>
<evidence type="ECO:0000313" key="4">
    <source>
        <dbReference type="Proteomes" id="UP001429580"/>
    </source>
</evidence>
<sequence length="161" mass="17947">MTIERLTGRPDLHPAADAQPQRDIWLSVRRGLQCRCPACGEGAIFDGYLRIADRCPACGEELHHHRADDLPPYIVITIVGHIIITLVLAVEMFADYSTTTQMILWPLLTLAVALVMMRPVKGAVVGYQWALHMHGFGGPQEDEAALRPRAGNTDKKERERP</sequence>
<comment type="caution">
    <text evidence="3">The sequence shown here is derived from an EMBL/GenBank/DDBJ whole genome shotgun (WGS) entry which is preliminary data.</text>
</comment>
<evidence type="ECO:0000256" key="2">
    <source>
        <dbReference type="SAM" id="Phobius"/>
    </source>
</evidence>